<keyword evidence="2" id="KW-1185">Reference proteome</keyword>
<dbReference type="AlphaFoldDB" id="A0A9P7BME5"/>
<evidence type="ECO:0000313" key="2">
    <source>
        <dbReference type="Proteomes" id="UP000716291"/>
    </source>
</evidence>
<dbReference type="EMBL" id="JAANQT010003011">
    <property type="protein sequence ID" value="KAG1301543.1"/>
    <property type="molecule type" value="Genomic_DNA"/>
</dbReference>
<gene>
    <name evidence="1" type="ORF">G6F64_011702</name>
</gene>
<accession>A0A9P7BME5</accession>
<organism evidence="1 2">
    <name type="scientific">Rhizopus oryzae</name>
    <name type="common">Mucormycosis agent</name>
    <name type="synonym">Rhizopus arrhizus var. delemar</name>
    <dbReference type="NCBI Taxonomy" id="64495"/>
    <lineage>
        <taxon>Eukaryota</taxon>
        <taxon>Fungi</taxon>
        <taxon>Fungi incertae sedis</taxon>
        <taxon>Mucoromycota</taxon>
        <taxon>Mucoromycotina</taxon>
        <taxon>Mucoromycetes</taxon>
        <taxon>Mucorales</taxon>
        <taxon>Mucorineae</taxon>
        <taxon>Rhizopodaceae</taxon>
        <taxon>Rhizopus</taxon>
    </lineage>
</organism>
<name>A0A9P7BME5_RHIOR</name>
<evidence type="ECO:0000313" key="1">
    <source>
        <dbReference type="EMBL" id="KAG1301543.1"/>
    </source>
</evidence>
<dbReference type="Proteomes" id="UP000716291">
    <property type="component" value="Unassembled WGS sequence"/>
</dbReference>
<protein>
    <submittedName>
        <fullName evidence="1">Uncharacterized protein</fullName>
    </submittedName>
</protein>
<reference evidence="1" key="1">
    <citation type="journal article" date="2020" name="Microb. Genom.">
        <title>Genetic diversity of clinical and environmental Mucorales isolates obtained from an investigation of mucormycosis cases among solid organ transplant recipients.</title>
        <authorList>
            <person name="Nguyen M.H."/>
            <person name="Kaul D."/>
            <person name="Muto C."/>
            <person name="Cheng S.J."/>
            <person name="Richter R.A."/>
            <person name="Bruno V.M."/>
            <person name="Liu G."/>
            <person name="Beyhan S."/>
            <person name="Sundermann A.J."/>
            <person name="Mounaud S."/>
            <person name="Pasculle A.W."/>
            <person name="Nierman W.C."/>
            <person name="Driscoll E."/>
            <person name="Cumbie R."/>
            <person name="Clancy C.J."/>
            <person name="Dupont C.L."/>
        </authorList>
    </citation>
    <scope>NUCLEOTIDE SEQUENCE</scope>
    <source>
        <strain evidence="1">GL11</strain>
    </source>
</reference>
<comment type="caution">
    <text evidence="1">The sequence shown here is derived from an EMBL/GenBank/DDBJ whole genome shotgun (WGS) entry which is preliminary data.</text>
</comment>
<proteinExistence type="predicted"/>
<sequence>MEKLFAQSGLRLKWEDTKLSLNDIGPKNNLKVDLRILNDETIQFVNHETDSGVLEAARSDLGPSKYQSDHCKLMVECKSIIEIYINKGHNLDTVDCIQICGLEILILNLSLSATGVYVANEIYHGSILDSLSQMDRMLDIALNLLSFKTTVIEIKNKYVQQKSTVENSKWSVKSKKYNKALKKKSLKADKKAWTRGTWVAFRDGKTEIPPPPSNLTA</sequence>